<dbReference type="RefSeq" id="WP_043101509.1">
    <property type="nucleotide sequence ID" value="NZ_JACHET010000001.1"/>
</dbReference>
<dbReference type="EMBL" id="JACHET010000001">
    <property type="protein sequence ID" value="MBB6182863.1"/>
    <property type="molecule type" value="Genomic_DNA"/>
</dbReference>
<dbReference type="Proteomes" id="UP000560000">
    <property type="component" value="Unassembled WGS sequence"/>
</dbReference>
<organism evidence="1 3">
    <name type="scientific">Oleiagrimonas soli</name>
    <dbReference type="NCBI Taxonomy" id="1543381"/>
    <lineage>
        <taxon>Bacteria</taxon>
        <taxon>Pseudomonadati</taxon>
        <taxon>Pseudomonadota</taxon>
        <taxon>Gammaproteobacteria</taxon>
        <taxon>Lysobacterales</taxon>
        <taxon>Rhodanobacteraceae</taxon>
        <taxon>Oleiagrimonas</taxon>
    </lineage>
</organism>
<proteinExistence type="predicted"/>
<dbReference type="OrthoDB" id="7064156at2"/>
<name>A0A099CVJ4_9GAMM</name>
<gene>
    <name evidence="2" type="ORF">HNQ86_000208</name>
    <name evidence="1" type="ORF">LF63_0110100</name>
</gene>
<dbReference type="AlphaFoldDB" id="A0A099CVJ4"/>
<reference evidence="2 4" key="2">
    <citation type="submission" date="2020-08" db="EMBL/GenBank/DDBJ databases">
        <title>Genomic Encyclopedia of Type Strains, Phase IV (KMG-IV): sequencing the most valuable type-strain genomes for metagenomic binning, comparative biology and taxonomic classification.</title>
        <authorList>
            <person name="Goeker M."/>
        </authorList>
    </citation>
    <scope>NUCLEOTIDE SEQUENCE [LARGE SCALE GENOMIC DNA]</scope>
    <source>
        <strain evidence="2 4">DSM 107085</strain>
    </source>
</reference>
<evidence type="ECO:0000313" key="4">
    <source>
        <dbReference type="Proteomes" id="UP000560000"/>
    </source>
</evidence>
<evidence type="ECO:0000313" key="3">
    <source>
        <dbReference type="Proteomes" id="UP000029708"/>
    </source>
</evidence>
<evidence type="ECO:0000313" key="2">
    <source>
        <dbReference type="EMBL" id="MBB6182863.1"/>
    </source>
</evidence>
<dbReference type="HOGENOM" id="CLU_154549_0_0_6"/>
<sequence length="148" mass="17175">MKRHWDFFKDSDASFGLFYPLHYTMAAFEVDTHAERARQHFLDAGFAQDDVAVATGSFVTEQLESMDDAGWFDRLRAQLADLVGTETGYLQDDRKHAQRGGAFLFAYTPDQERIDRAHALLERLHPIYARRYHYAGIERIRYPAQSKL</sequence>
<dbReference type="STRING" id="1543381.LF63_0110100"/>
<reference evidence="1 3" key="1">
    <citation type="submission" date="2014-09" db="EMBL/GenBank/DDBJ databases">
        <title>Xanthomonadaceae 3.5X direct submission.</title>
        <authorList>
            <person name="Fang T."/>
            <person name="Wang H."/>
        </authorList>
    </citation>
    <scope>NUCLEOTIDE SEQUENCE [LARGE SCALE GENOMIC DNA]</scope>
    <source>
        <strain evidence="1 3">3.5X</strain>
    </source>
</reference>
<dbReference type="EMBL" id="JROI01000011">
    <property type="protein sequence ID" value="KGI77637.1"/>
    <property type="molecule type" value="Genomic_DNA"/>
</dbReference>
<protein>
    <submittedName>
        <fullName evidence="1">Uncharacterized protein</fullName>
    </submittedName>
</protein>
<comment type="caution">
    <text evidence="1">The sequence shown here is derived from an EMBL/GenBank/DDBJ whole genome shotgun (WGS) entry which is preliminary data.</text>
</comment>
<keyword evidence="3" id="KW-1185">Reference proteome</keyword>
<dbReference type="Proteomes" id="UP000029708">
    <property type="component" value="Unassembled WGS sequence"/>
</dbReference>
<accession>A0A099CVJ4</accession>
<evidence type="ECO:0000313" key="1">
    <source>
        <dbReference type="EMBL" id="KGI77637.1"/>
    </source>
</evidence>